<comment type="caution">
    <text evidence="4">The sequence shown here is derived from an EMBL/GenBank/DDBJ whole genome shotgun (WGS) entry which is preliminary data.</text>
</comment>
<dbReference type="PATRIC" id="fig|34073.19.peg.2133"/>
<reference evidence="4 5" key="1">
    <citation type="submission" date="2015-03" db="EMBL/GenBank/DDBJ databases">
        <title>Genome sequence of Variovorax paradoxus TBEA6.</title>
        <authorList>
            <person name="Poehlein A."/>
            <person name="Schuldes J."/>
            <person name="Wuebbeler J.H."/>
            <person name="Hiessl S."/>
            <person name="Steinbuechel A."/>
            <person name="Daniel R."/>
        </authorList>
    </citation>
    <scope>NUCLEOTIDE SEQUENCE [LARGE SCALE GENOMIC DNA]</scope>
    <source>
        <strain evidence="4 5">TBEA6</strain>
    </source>
</reference>
<dbReference type="PANTHER" id="PTHR30055:SF200">
    <property type="entry name" value="HTH-TYPE TRANSCRIPTIONAL REPRESSOR BDCR"/>
    <property type="match status" value="1"/>
</dbReference>
<dbReference type="EMBL" id="JZWI01000009">
    <property type="protein sequence ID" value="KLN56878.1"/>
    <property type="molecule type" value="Genomic_DNA"/>
</dbReference>
<evidence type="ECO:0000256" key="1">
    <source>
        <dbReference type="ARBA" id="ARBA00023125"/>
    </source>
</evidence>
<dbReference type="Proteomes" id="UP000035170">
    <property type="component" value="Unassembled WGS sequence"/>
</dbReference>
<dbReference type="AlphaFoldDB" id="A0A0H2M3C2"/>
<dbReference type="SUPFAM" id="SSF46689">
    <property type="entry name" value="Homeodomain-like"/>
    <property type="match status" value="1"/>
</dbReference>
<evidence type="ECO:0000313" key="5">
    <source>
        <dbReference type="Proteomes" id="UP000035170"/>
    </source>
</evidence>
<feature type="DNA-binding region" description="H-T-H motif" evidence="2">
    <location>
        <begin position="29"/>
        <end position="48"/>
    </location>
</feature>
<sequence length="200" mass="21395">MDISALPARERILLTAHDLFYADGIRATGIDRVIAASGVTKVTFYRHFPSKDDLVRAFLDHRHARWMAWFVDALGRRGAHERAGDAGALLLLAEVMAEWFAEPAFRGCAFINSVAEVGGSVEGAAERAREHKREMVEVIASLLPAALPARVALAQAAALGVDGAIVKAQMGDAALAREAIDDLRRLLEALAATSRPASAG</sequence>
<dbReference type="SUPFAM" id="SSF48498">
    <property type="entry name" value="Tetracyclin repressor-like, C-terminal domain"/>
    <property type="match status" value="1"/>
</dbReference>
<dbReference type="Pfam" id="PF00440">
    <property type="entry name" value="TetR_N"/>
    <property type="match status" value="1"/>
</dbReference>
<dbReference type="PROSITE" id="PS50977">
    <property type="entry name" value="HTH_TETR_2"/>
    <property type="match status" value="1"/>
</dbReference>
<dbReference type="GO" id="GO:0000976">
    <property type="term" value="F:transcription cis-regulatory region binding"/>
    <property type="evidence" value="ECO:0007669"/>
    <property type="project" value="TreeGrafter"/>
</dbReference>
<dbReference type="PRINTS" id="PR00455">
    <property type="entry name" value="HTHTETR"/>
</dbReference>
<protein>
    <submittedName>
        <fullName evidence="4">Bacterial regulatory protein, tetR family</fullName>
    </submittedName>
</protein>
<dbReference type="PANTHER" id="PTHR30055">
    <property type="entry name" value="HTH-TYPE TRANSCRIPTIONAL REGULATOR RUTR"/>
    <property type="match status" value="1"/>
</dbReference>
<keyword evidence="5" id="KW-1185">Reference proteome</keyword>
<gene>
    <name evidence="4" type="ORF">VPARA_20820</name>
</gene>
<accession>A0A0H2M3C2</accession>
<keyword evidence="1 2" id="KW-0238">DNA-binding</keyword>
<organism evidence="4 5">
    <name type="scientific">Variovorax paradoxus</name>
    <dbReference type="NCBI Taxonomy" id="34073"/>
    <lineage>
        <taxon>Bacteria</taxon>
        <taxon>Pseudomonadati</taxon>
        <taxon>Pseudomonadota</taxon>
        <taxon>Betaproteobacteria</taxon>
        <taxon>Burkholderiales</taxon>
        <taxon>Comamonadaceae</taxon>
        <taxon>Variovorax</taxon>
    </lineage>
</organism>
<dbReference type="Gene3D" id="1.10.357.10">
    <property type="entry name" value="Tetracycline Repressor, domain 2"/>
    <property type="match status" value="1"/>
</dbReference>
<dbReference type="InterPro" id="IPR050109">
    <property type="entry name" value="HTH-type_TetR-like_transc_reg"/>
</dbReference>
<dbReference type="InterPro" id="IPR009057">
    <property type="entry name" value="Homeodomain-like_sf"/>
</dbReference>
<dbReference type="InterPro" id="IPR001647">
    <property type="entry name" value="HTH_TetR"/>
</dbReference>
<dbReference type="GO" id="GO:0003700">
    <property type="term" value="F:DNA-binding transcription factor activity"/>
    <property type="evidence" value="ECO:0007669"/>
    <property type="project" value="TreeGrafter"/>
</dbReference>
<dbReference type="RefSeq" id="WP_047784430.1">
    <property type="nucleotide sequence ID" value="NZ_JZWI01000009.1"/>
</dbReference>
<evidence type="ECO:0000256" key="2">
    <source>
        <dbReference type="PROSITE-ProRule" id="PRU00335"/>
    </source>
</evidence>
<dbReference type="InterPro" id="IPR036271">
    <property type="entry name" value="Tet_transcr_reg_TetR-rel_C_sf"/>
</dbReference>
<evidence type="ECO:0000259" key="3">
    <source>
        <dbReference type="PROSITE" id="PS50977"/>
    </source>
</evidence>
<name>A0A0H2M3C2_VARPD</name>
<feature type="domain" description="HTH tetR-type" evidence="3">
    <location>
        <begin position="6"/>
        <end position="66"/>
    </location>
</feature>
<evidence type="ECO:0000313" key="4">
    <source>
        <dbReference type="EMBL" id="KLN56878.1"/>
    </source>
</evidence>
<proteinExistence type="predicted"/>